<evidence type="ECO:0000313" key="8">
    <source>
        <dbReference type="EMBL" id="KZE37297.1"/>
    </source>
</evidence>
<name>A0A163EVR6_9BACL</name>
<proteinExistence type="predicted"/>
<dbReference type="Pfam" id="PF00381">
    <property type="entry name" value="PTS-HPr"/>
    <property type="match status" value="1"/>
</dbReference>
<keyword evidence="4" id="KW-0963">Cytoplasm</keyword>
<keyword evidence="6" id="KW-0598">Phosphotransferase system</keyword>
<dbReference type="InterPro" id="IPR002114">
    <property type="entry name" value="PTS_HPr_Ser_P_site"/>
</dbReference>
<dbReference type="SUPFAM" id="SSF55594">
    <property type="entry name" value="HPr-like"/>
    <property type="match status" value="1"/>
</dbReference>
<dbReference type="CDD" id="cd00367">
    <property type="entry name" value="PTS-HPr_like"/>
    <property type="match status" value="1"/>
</dbReference>
<evidence type="ECO:0000259" key="7">
    <source>
        <dbReference type="PROSITE" id="PS51350"/>
    </source>
</evidence>
<dbReference type="GO" id="GO:0009401">
    <property type="term" value="P:phosphoenolpyruvate-dependent sugar phosphotransferase system"/>
    <property type="evidence" value="ECO:0007669"/>
    <property type="project" value="UniProtKB-KW"/>
</dbReference>
<dbReference type="RefSeq" id="WP_063182412.1">
    <property type="nucleotide sequence ID" value="NZ_LQNT01000011.1"/>
</dbReference>
<reference evidence="8 9" key="1">
    <citation type="submission" date="2016-01" db="EMBL/GenBank/DDBJ databases">
        <title>Whole genome sequencing of Bhargavaea cecembensis T14.</title>
        <authorList>
            <person name="Hong K.W."/>
        </authorList>
    </citation>
    <scope>NUCLEOTIDE SEQUENCE [LARGE SCALE GENOMIC DNA]</scope>
    <source>
        <strain evidence="8 9">T14</strain>
    </source>
</reference>
<evidence type="ECO:0000256" key="1">
    <source>
        <dbReference type="ARBA" id="ARBA00003681"/>
    </source>
</evidence>
<evidence type="ECO:0000256" key="2">
    <source>
        <dbReference type="ARBA" id="ARBA00004496"/>
    </source>
</evidence>
<dbReference type="PROSITE" id="PS00369">
    <property type="entry name" value="PTS_HPR_HIS"/>
    <property type="match status" value="1"/>
</dbReference>
<dbReference type="InterPro" id="IPR000032">
    <property type="entry name" value="HPr-like"/>
</dbReference>
<feature type="domain" description="HPr" evidence="7">
    <location>
        <begin position="1"/>
        <end position="88"/>
    </location>
</feature>
<keyword evidence="5" id="KW-0762">Sugar transport</keyword>
<dbReference type="PROSITE" id="PS00589">
    <property type="entry name" value="PTS_HPR_SER"/>
    <property type="match status" value="1"/>
</dbReference>
<dbReference type="NCBIfam" id="NF010352">
    <property type="entry name" value="PRK13780.1"/>
    <property type="match status" value="1"/>
</dbReference>
<dbReference type="AlphaFoldDB" id="A0A163EVR6"/>
<sequence>MVEKQYTISASEGLHARPTSLLVGSLAPFSSDITLIYNDKSVNMKSILGVMSLGVASGATITVKAEGADENEAIAKIDEVMKSEGLAG</sequence>
<dbReference type="Gene3D" id="3.30.1340.10">
    <property type="entry name" value="HPr-like"/>
    <property type="match status" value="1"/>
</dbReference>
<evidence type="ECO:0000256" key="4">
    <source>
        <dbReference type="ARBA" id="ARBA00022490"/>
    </source>
</evidence>
<dbReference type="OrthoDB" id="9809047at2"/>
<dbReference type="NCBIfam" id="TIGR01003">
    <property type="entry name" value="PTS_HPr_family"/>
    <property type="match status" value="1"/>
</dbReference>
<dbReference type="InterPro" id="IPR050399">
    <property type="entry name" value="HPr"/>
</dbReference>
<dbReference type="InterPro" id="IPR035895">
    <property type="entry name" value="HPr-like_sf"/>
</dbReference>
<dbReference type="EMBL" id="LQNT01000011">
    <property type="protein sequence ID" value="KZE37297.1"/>
    <property type="molecule type" value="Genomic_DNA"/>
</dbReference>
<comment type="caution">
    <text evidence="8">The sequence shown here is derived from an EMBL/GenBank/DDBJ whole genome shotgun (WGS) entry which is preliminary data.</text>
</comment>
<evidence type="ECO:0000313" key="9">
    <source>
        <dbReference type="Proteomes" id="UP000076490"/>
    </source>
</evidence>
<dbReference type="GO" id="GO:0005737">
    <property type="term" value="C:cytoplasm"/>
    <property type="evidence" value="ECO:0007669"/>
    <property type="project" value="UniProtKB-SubCell"/>
</dbReference>
<evidence type="ECO:0000256" key="3">
    <source>
        <dbReference type="ARBA" id="ARBA00020422"/>
    </source>
</evidence>
<dbReference type="PRINTS" id="PR00107">
    <property type="entry name" value="PHOSPHOCPHPR"/>
</dbReference>
<dbReference type="PROSITE" id="PS51350">
    <property type="entry name" value="PTS_HPR_DOM"/>
    <property type="match status" value="1"/>
</dbReference>
<gene>
    <name evidence="8" type="ORF">AV656_12065</name>
</gene>
<dbReference type="InterPro" id="IPR001020">
    <property type="entry name" value="PTS_HPr_His_P_site"/>
</dbReference>
<dbReference type="Proteomes" id="UP000076490">
    <property type="component" value="Unassembled WGS sequence"/>
</dbReference>
<keyword evidence="5" id="KW-0813">Transport</keyword>
<evidence type="ECO:0000256" key="6">
    <source>
        <dbReference type="ARBA" id="ARBA00022683"/>
    </source>
</evidence>
<accession>A0A163EVR6</accession>
<organism evidence="8 9">
    <name type="scientific">Bhargavaea cecembensis</name>
    <dbReference type="NCBI Taxonomy" id="394098"/>
    <lineage>
        <taxon>Bacteria</taxon>
        <taxon>Bacillati</taxon>
        <taxon>Bacillota</taxon>
        <taxon>Bacilli</taxon>
        <taxon>Bacillales</taxon>
        <taxon>Caryophanaceae</taxon>
        <taxon>Bhargavaea</taxon>
    </lineage>
</organism>
<comment type="function">
    <text evidence="1">General (non sugar-specific) component of the phosphoenolpyruvate-dependent sugar phosphotransferase system (sugar PTS). This major carbohydrate active-transport system catalyzes the phosphorylation of incoming sugar substrates concomitantly with their translocation across the cell membrane. The phosphoryl group from phosphoenolpyruvate (PEP) is transferred to the phosphoryl carrier protein HPr by enzyme I. Phospho-HPr then transfers it to the PTS EIIA domain.</text>
</comment>
<dbReference type="PANTHER" id="PTHR33705">
    <property type="entry name" value="PHOSPHOCARRIER PROTEIN HPR"/>
    <property type="match status" value="1"/>
</dbReference>
<protein>
    <recommendedName>
        <fullName evidence="3">Phosphocarrier protein HPr</fullName>
    </recommendedName>
</protein>
<comment type="subcellular location">
    <subcellularLocation>
        <location evidence="2">Cytoplasm</location>
    </subcellularLocation>
</comment>
<evidence type="ECO:0000256" key="5">
    <source>
        <dbReference type="ARBA" id="ARBA00022597"/>
    </source>
</evidence>
<dbReference type="PANTHER" id="PTHR33705:SF2">
    <property type="entry name" value="PHOSPHOCARRIER PROTEIN NPR"/>
    <property type="match status" value="1"/>
</dbReference>